<dbReference type="Proteomes" id="UP000617402">
    <property type="component" value="Unassembled WGS sequence"/>
</dbReference>
<accession>A0ABR7T3U9</accession>
<name>A0ABR7T3U9_HELCL</name>
<evidence type="ECO:0000313" key="1">
    <source>
        <dbReference type="EMBL" id="MBC9785341.1"/>
    </source>
</evidence>
<dbReference type="InterPro" id="IPR021321">
    <property type="entry name" value="DUF2922"/>
</dbReference>
<reference evidence="1 2" key="1">
    <citation type="submission" date="2020-07" db="EMBL/GenBank/DDBJ databases">
        <title>Draft whole-genome sequence of Heliobacterium chlorum DSM 3682, type strain.</title>
        <authorList>
            <person name="Kyndt J.A."/>
            <person name="Meyer T.E."/>
            <person name="Imhoff J.F."/>
        </authorList>
    </citation>
    <scope>NUCLEOTIDE SEQUENCE [LARGE SCALE GENOMIC DNA]</scope>
    <source>
        <strain evidence="1 2">DSM 3682</strain>
    </source>
</reference>
<dbReference type="EMBL" id="JACVHF010000013">
    <property type="protein sequence ID" value="MBC9785341.1"/>
    <property type="molecule type" value="Genomic_DNA"/>
</dbReference>
<dbReference type="RefSeq" id="WP_188040808.1">
    <property type="nucleotide sequence ID" value="NZ_JACVHF010000013.1"/>
</dbReference>
<evidence type="ECO:0000313" key="2">
    <source>
        <dbReference type="Proteomes" id="UP000617402"/>
    </source>
</evidence>
<comment type="caution">
    <text evidence="1">The sequence shown here is derived from an EMBL/GenBank/DDBJ whole genome shotgun (WGS) entry which is preliminary data.</text>
</comment>
<dbReference type="Pfam" id="PF11148">
    <property type="entry name" value="DUF2922"/>
    <property type="match status" value="1"/>
</dbReference>
<protein>
    <submittedName>
        <fullName evidence="1">DUF2922 domain-containing protein</fullName>
    </submittedName>
</protein>
<gene>
    <name evidence="1" type="ORF">H1S01_12560</name>
</gene>
<keyword evidence="2" id="KW-1185">Reference proteome</keyword>
<organism evidence="1 2">
    <name type="scientific">Heliobacterium chlorum</name>
    <dbReference type="NCBI Taxonomy" id="2698"/>
    <lineage>
        <taxon>Bacteria</taxon>
        <taxon>Bacillati</taxon>
        <taxon>Bacillota</taxon>
        <taxon>Clostridia</taxon>
        <taxon>Eubacteriales</taxon>
        <taxon>Heliobacteriaceae</taxon>
        <taxon>Heliobacterium</taxon>
    </lineage>
</organism>
<sequence>MATKETLELVFTNQLGRDVVLRVRDPKAGLSTDEVTTVMDTIIANNVFTTSGGDLIGKKDVRMVSSNVTDLYNP</sequence>
<proteinExistence type="predicted"/>